<dbReference type="Proteomes" id="UP000324222">
    <property type="component" value="Unassembled WGS sequence"/>
</dbReference>
<sequence>MRPTSVSLCPGMKAWAGVSLVLWAAVVATRAAVVPTGSSAPEFQWKHHNNQEVEAVLRQVVSRCPDVTRLYALSEPSVRNVPLWVLELSDNPGHHELLEPEFKYVANMHGNEVVGRELLLKLAHHLCEGWRSGDQDIRNLLSTTRIHLLPSMNPDGWQKATDTNIKIKRTPSKFAFQNVDLERMYVSSHQGATDYLAGRTNNNSVDLNRDFPDLDTIMFINEVRHSRFNNHLMEQLNHLDYQDRASREDNVRCWSTPSLRTLKQSEKQTPHPWSGAKR</sequence>
<gene>
    <name evidence="5" type="primary">cpe</name>
    <name evidence="5" type="ORF">E2C01_002975</name>
</gene>
<feature type="chain" id="PRO_5023112854" evidence="3">
    <location>
        <begin position="32"/>
        <end position="278"/>
    </location>
</feature>
<dbReference type="SMART" id="SM00631">
    <property type="entry name" value="Zn_pept"/>
    <property type="match status" value="1"/>
</dbReference>
<dbReference type="InterPro" id="IPR000834">
    <property type="entry name" value="Peptidase_M14"/>
</dbReference>
<keyword evidence="3" id="KW-0732">Signal</keyword>
<evidence type="ECO:0000256" key="1">
    <source>
        <dbReference type="ARBA" id="ARBA00005988"/>
    </source>
</evidence>
<keyword evidence="5" id="KW-0645">Protease</keyword>
<evidence type="ECO:0000313" key="6">
    <source>
        <dbReference type="Proteomes" id="UP000324222"/>
    </source>
</evidence>
<dbReference type="GO" id="GO:0005615">
    <property type="term" value="C:extracellular space"/>
    <property type="evidence" value="ECO:0007669"/>
    <property type="project" value="TreeGrafter"/>
</dbReference>
<protein>
    <submittedName>
        <fullName evidence="5">Carboxypeptidase E</fullName>
    </submittedName>
</protein>
<evidence type="ECO:0000256" key="3">
    <source>
        <dbReference type="SAM" id="SignalP"/>
    </source>
</evidence>
<dbReference type="GO" id="GO:0016485">
    <property type="term" value="P:protein processing"/>
    <property type="evidence" value="ECO:0007669"/>
    <property type="project" value="TreeGrafter"/>
</dbReference>
<proteinExistence type="inferred from homology"/>
<evidence type="ECO:0000313" key="5">
    <source>
        <dbReference type="EMBL" id="MPC10341.1"/>
    </source>
</evidence>
<keyword evidence="5" id="KW-0121">Carboxypeptidase</keyword>
<dbReference type="Pfam" id="PF00246">
    <property type="entry name" value="Peptidase_M14"/>
    <property type="match status" value="1"/>
</dbReference>
<name>A0A5B7CNB9_PORTR</name>
<evidence type="ECO:0000256" key="2">
    <source>
        <dbReference type="PROSITE-ProRule" id="PRU01379"/>
    </source>
</evidence>
<dbReference type="AlphaFoldDB" id="A0A5B7CNB9"/>
<comment type="similarity">
    <text evidence="1 2">Belongs to the peptidase M14 family.</text>
</comment>
<dbReference type="GO" id="GO:0004181">
    <property type="term" value="F:metallocarboxypeptidase activity"/>
    <property type="evidence" value="ECO:0007669"/>
    <property type="project" value="InterPro"/>
</dbReference>
<dbReference type="SUPFAM" id="SSF53187">
    <property type="entry name" value="Zn-dependent exopeptidases"/>
    <property type="match status" value="1"/>
</dbReference>
<reference evidence="5 6" key="1">
    <citation type="submission" date="2019-05" db="EMBL/GenBank/DDBJ databases">
        <title>Another draft genome of Portunus trituberculatus and its Hox gene families provides insights of decapod evolution.</title>
        <authorList>
            <person name="Jeong J.-H."/>
            <person name="Song I."/>
            <person name="Kim S."/>
            <person name="Choi T."/>
            <person name="Kim D."/>
            <person name="Ryu S."/>
            <person name="Kim W."/>
        </authorList>
    </citation>
    <scope>NUCLEOTIDE SEQUENCE [LARGE SCALE GENOMIC DNA]</scope>
    <source>
        <tissue evidence="5">Muscle</tissue>
    </source>
</reference>
<accession>A0A5B7CNB9</accession>
<comment type="caution">
    <text evidence="5">The sequence shown here is derived from an EMBL/GenBank/DDBJ whole genome shotgun (WGS) entry which is preliminary data.</text>
</comment>
<comment type="caution">
    <text evidence="2">Lacks conserved residue(s) required for the propagation of feature annotation.</text>
</comment>
<dbReference type="PROSITE" id="PS00132">
    <property type="entry name" value="CARBOXYPEPT_ZN_1"/>
    <property type="match status" value="1"/>
</dbReference>
<dbReference type="EMBL" id="VSRR010000112">
    <property type="protein sequence ID" value="MPC10341.1"/>
    <property type="molecule type" value="Genomic_DNA"/>
</dbReference>
<dbReference type="PROSITE" id="PS52035">
    <property type="entry name" value="PEPTIDASE_M14"/>
    <property type="match status" value="1"/>
</dbReference>
<feature type="signal peptide" evidence="3">
    <location>
        <begin position="1"/>
        <end position="31"/>
    </location>
</feature>
<dbReference type="PANTHER" id="PTHR11532">
    <property type="entry name" value="PROTEASE M14 CARBOXYPEPTIDASE"/>
    <property type="match status" value="1"/>
</dbReference>
<dbReference type="PANTHER" id="PTHR11532:SF93">
    <property type="entry name" value="CARBOXYPEPTIDASE E"/>
    <property type="match status" value="1"/>
</dbReference>
<keyword evidence="6" id="KW-1185">Reference proteome</keyword>
<keyword evidence="5" id="KW-0378">Hydrolase</keyword>
<feature type="domain" description="Peptidase M14" evidence="4">
    <location>
        <begin position="46"/>
        <end position="278"/>
    </location>
</feature>
<dbReference type="OrthoDB" id="10249045at2759"/>
<dbReference type="InterPro" id="IPR057246">
    <property type="entry name" value="CARBOXYPEPT_ZN_1"/>
</dbReference>
<dbReference type="GO" id="GO:0006518">
    <property type="term" value="P:peptide metabolic process"/>
    <property type="evidence" value="ECO:0007669"/>
    <property type="project" value="TreeGrafter"/>
</dbReference>
<evidence type="ECO:0000259" key="4">
    <source>
        <dbReference type="PROSITE" id="PS52035"/>
    </source>
</evidence>
<dbReference type="InterPro" id="IPR050753">
    <property type="entry name" value="Peptidase_M14_domain"/>
</dbReference>
<dbReference type="Gene3D" id="3.40.630.10">
    <property type="entry name" value="Zn peptidases"/>
    <property type="match status" value="1"/>
</dbReference>
<organism evidence="5 6">
    <name type="scientific">Portunus trituberculatus</name>
    <name type="common">Swimming crab</name>
    <name type="synonym">Neptunus trituberculatus</name>
    <dbReference type="NCBI Taxonomy" id="210409"/>
    <lineage>
        <taxon>Eukaryota</taxon>
        <taxon>Metazoa</taxon>
        <taxon>Ecdysozoa</taxon>
        <taxon>Arthropoda</taxon>
        <taxon>Crustacea</taxon>
        <taxon>Multicrustacea</taxon>
        <taxon>Malacostraca</taxon>
        <taxon>Eumalacostraca</taxon>
        <taxon>Eucarida</taxon>
        <taxon>Decapoda</taxon>
        <taxon>Pleocyemata</taxon>
        <taxon>Brachyura</taxon>
        <taxon>Eubrachyura</taxon>
        <taxon>Portunoidea</taxon>
        <taxon>Portunidae</taxon>
        <taxon>Portuninae</taxon>
        <taxon>Portunus</taxon>
    </lineage>
</organism>
<dbReference type="GO" id="GO:0008270">
    <property type="term" value="F:zinc ion binding"/>
    <property type="evidence" value="ECO:0007669"/>
    <property type="project" value="InterPro"/>
</dbReference>
<dbReference type="PRINTS" id="PR00765">
    <property type="entry name" value="CRBOXYPTASEA"/>
</dbReference>